<evidence type="ECO:0000256" key="4">
    <source>
        <dbReference type="ARBA" id="ARBA00022777"/>
    </source>
</evidence>
<name>A0A0D8J7B3_9BACT</name>
<dbReference type="Gene3D" id="3.40.50.300">
    <property type="entry name" value="P-loop containing nucleotide triphosphate hydrolases"/>
    <property type="match status" value="1"/>
</dbReference>
<evidence type="ECO:0000313" key="7">
    <source>
        <dbReference type="EMBL" id="KJF42762.1"/>
    </source>
</evidence>
<proteinExistence type="inferred from homology"/>
<comment type="similarity">
    <text evidence="5">Belongs to the uridine kinase family.</text>
</comment>
<evidence type="ECO:0000256" key="5">
    <source>
        <dbReference type="RuleBase" id="RU003825"/>
    </source>
</evidence>
<dbReference type="Pfam" id="PF00485">
    <property type="entry name" value="PRK"/>
    <property type="match status" value="1"/>
</dbReference>
<keyword evidence="2 5" id="KW-0808">Transferase</keyword>
<evidence type="ECO:0000256" key="2">
    <source>
        <dbReference type="ARBA" id="ARBA00022679"/>
    </source>
</evidence>
<dbReference type="PANTHER" id="PTHR10285">
    <property type="entry name" value="URIDINE KINASE"/>
    <property type="match status" value="1"/>
</dbReference>
<comment type="pathway">
    <text evidence="1 5">Pyrimidine metabolism; UMP biosynthesis via salvage pathway; UMP from uridine: step 1/1.</text>
</comment>
<dbReference type="NCBIfam" id="NF004018">
    <property type="entry name" value="PRK05480.1"/>
    <property type="match status" value="1"/>
</dbReference>
<keyword evidence="8" id="KW-1185">Reference proteome</keyword>
<dbReference type="InterPro" id="IPR006083">
    <property type="entry name" value="PRK/URK"/>
</dbReference>
<keyword evidence="5" id="KW-0067">ATP-binding</keyword>
<dbReference type="EC" id="2.7.1.48" evidence="5"/>
<dbReference type="Proteomes" id="UP000032544">
    <property type="component" value="Unassembled WGS sequence"/>
</dbReference>
<keyword evidence="3 5" id="KW-0547">Nucleotide-binding</keyword>
<evidence type="ECO:0000256" key="1">
    <source>
        <dbReference type="ARBA" id="ARBA00004690"/>
    </source>
</evidence>
<dbReference type="UniPathway" id="UPA00579">
    <property type="reaction ID" value="UER00640"/>
</dbReference>
<evidence type="ECO:0000259" key="6">
    <source>
        <dbReference type="Pfam" id="PF00485"/>
    </source>
</evidence>
<comment type="catalytic activity">
    <reaction evidence="5">
        <text>uridine + ATP = UMP + ADP + H(+)</text>
        <dbReference type="Rhea" id="RHEA:16825"/>
        <dbReference type="ChEBI" id="CHEBI:15378"/>
        <dbReference type="ChEBI" id="CHEBI:16704"/>
        <dbReference type="ChEBI" id="CHEBI:30616"/>
        <dbReference type="ChEBI" id="CHEBI:57865"/>
        <dbReference type="ChEBI" id="CHEBI:456216"/>
        <dbReference type="EC" id="2.7.1.48"/>
    </reaction>
</comment>
<dbReference type="SUPFAM" id="SSF52540">
    <property type="entry name" value="P-loop containing nucleoside triphosphate hydrolases"/>
    <property type="match status" value="1"/>
</dbReference>
<evidence type="ECO:0000256" key="3">
    <source>
        <dbReference type="ARBA" id="ARBA00022741"/>
    </source>
</evidence>
<organism evidence="7 8">
    <name type="scientific">Draconibacterium sediminis</name>
    <dbReference type="NCBI Taxonomy" id="1544798"/>
    <lineage>
        <taxon>Bacteria</taxon>
        <taxon>Pseudomonadati</taxon>
        <taxon>Bacteroidota</taxon>
        <taxon>Bacteroidia</taxon>
        <taxon>Marinilabiliales</taxon>
        <taxon>Prolixibacteraceae</taxon>
        <taxon>Draconibacterium</taxon>
    </lineage>
</organism>
<dbReference type="GO" id="GO:0005524">
    <property type="term" value="F:ATP binding"/>
    <property type="evidence" value="ECO:0007669"/>
    <property type="project" value="UniProtKB-KW"/>
</dbReference>
<evidence type="ECO:0000313" key="8">
    <source>
        <dbReference type="Proteomes" id="UP000032544"/>
    </source>
</evidence>
<dbReference type="GO" id="GO:0043771">
    <property type="term" value="F:cytidine kinase activity"/>
    <property type="evidence" value="ECO:0007669"/>
    <property type="project" value="RHEA"/>
</dbReference>
<gene>
    <name evidence="7" type="ORF">LH29_19775</name>
</gene>
<dbReference type="InterPro" id="IPR027417">
    <property type="entry name" value="P-loop_NTPase"/>
</dbReference>
<dbReference type="GO" id="GO:0044211">
    <property type="term" value="P:CTP salvage"/>
    <property type="evidence" value="ECO:0007669"/>
    <property type="project" value="UniProtKB-UniPathway"/>
</dbReference>
<dbReference type="STRING" id="1544798.LH29_19775"/>
<keyword evidence="4 5" id="KW-0418">Kinase</keyword>
<protein>
    <recommendedName>
        <fullName evidence="5">Uridine kinase</fullName>
        <ecNumber evidence="5">2.7.1.48</ecNumber>
    </recommendedName>
</protein>
<dbReference type="PATRIC" id="fig|1544798.3.peg.4131"/>
<comment type="catalytic activity">
    <reaction evidence="5">
        <text>cytidine + ATP = CMP + ADP + H(+)</text>
        <dbReference type="Rhea" id="RHEA:24674"/>
        <dbReference type="ChEBI" id="CHEBI:15378"/>
        <dbReference type="ChEBI" id="CHEBI:17562"/>
        <dbReference type="ChEBI" id="CHEBI:30616"/>
        <dbReference type="ChEBI" id="CHEBI:60377"/>
        <dbReference type="ChEBI" id="CHEBI:456216"/>
        <dbReference type="EC" id="2.7.1.48"/>
    </reaction>
</comment>
<comment type="pathway">
    <text evidence="5">Pyrimidine metabolism; CTP biosynthesis via salvage pathway; CTP from cytidine: step 1/3.</text>
</comment>
<comment type="subcellular location">
    <subcellularLocation>
        <location evidence="5">Cytoplasm</location>
    </subcellularLocation>
</comment>
<dbReference type="GO" id="GO:0005737">
    <property type="term" value="C:cytoplasm"/>
    <property type="evidence" value="ECO:0007669"/>
    <property type="project" value="UniProtKB-SubCell"/>
</dbReference>
<dbReference type="AlphaFoldDB" id="A0A0D8J7B3"/>
<dbReference type="GO" id="GO:0044206">
    <property type="term" value="P:UMP salvage"/>
    <property type="evidence" value="ECO:0007669"/>
    <property type="project" value="UniProtKB-UniPathway"/>
</dbReference>
<comment type="caution">
    <text evidence="7">The sequence shown here is derived from an EMBL/GenBank/DDBJ whole genome shotgun (WGS) entry which is preliminary data.</text>
</comment>
<reference evidence="7 8" key="1">
    <citation type="submission" date="2014-09" db="EMBL/GenBank/DDBJ databases">
        <title>Draft Genome Sequence of Draconibacterium sp. JN14CK-3.</title>
        <authorList>
            <person name="Dong C."/>
            <person name="Lai Q."/>
            <person name="Shao Z."/>
        </authorList>
    </citation>
    <scope>NUCLEOTIDE SEQUENCE [LARGE SCALE GENOMIC DNA]</scope>
    <source>
        <strain evidence="7 8">JN14CK-3</strain>
    </source>
</reference>
<keyword evidence="5" id="KW-0963">Cytoplasm</keyword>
<dbReference type="NCBIfam" id="TIGR00235">
    <property type="entry name" value="udk"/>
    <property type="match status" value="1"/>
</dbReference>
<dbReference type="CDD" id="cd02023">
    <property type="entry name" value="UMPK"/>
    <property type="match status" value="1"/>
</dbReference>
<sequence length="209" mass="23835">MKLDSMLVIGIAGGTGSGKTTVVKKISEKFCDNEVAILSHDSYYYDNSDLSLEERRQKNFDHPDSIEFDLMIDHVKKLKQGLSIEEPVYSFISCTRQAETNIVKPKQVLIIEGILCLTNAALRDLMDIKVYVDCDSDVRLARVIQRDIQERGRDVEQVLKRYKKTVRPSHIQFIEPTKRYADIIVPQGGKNKIAIQILTNHILQTLNKS</sequence>
<dbReference type="PRINTS" id="PR00988">
    <property type="entry name" value="URIDINKINASE"/>
</dbReference>
<accession>A0A0D8J7B3</accession>
<dbReference type="InterPro" id="IPR000764">
    <property type="entry name" value="Uridine_kinase-like"/>
</dbReference>
<dbReference type="GO" id="GO:0004849">
    <property type="term" value="F:uridine kinase activity"/>
    <property type="evidence" value="ECO:0007669"/>
    <property type="project" value="UniProtKB-EC"/>
</dbReference>
<dbReference type="UniPathway" id="UPA00574">
    <property type="reaction ID" value="UER00637"/>
</dbReference>
<dbReference type="EMBL" id="JRHC01000005">
    <property type="protein sequence ID" value="KJF42762.1"/>
    <property type="molecule type" value="Genomic_DNA"/>
</dbReference>
<feature type="domain" description="Phosphoribulokinase/uridine kinase" evidence="6">
    <location>
        <begin position="8"/>
        <end position="194"/>
    </location>
</feature>